<dbReference type="EMBL" id="UINC01047706">
    <property type="protein sequence ID" value="SVB57305.1"/>
    <property type="molecule type" value="Genomic_DNA"/>
</dbReference>
<evidence type="ECO:0000256" key="3">
    <source>
        <dbReference type="ARBA" id="ARBA00022475"/>
    </source>
</evidence>
<dbReference type="SUPFAM" id="SSF103473">
    <property type="entry name" value="MFS general substrate transporter"/>
    <property type="match status" value="1"/>
</dbReference>
<evidence type="ECO:0000256" key="1">
    <source>
        <dbReference type="ARBA" id="ARBA00004651"/>
    </source>
</evidence>
<keyword evidence="4 7" id="KW-0812">Transmembrane</keyword>
<feature type="transmembrane region" description="Helical" evidence="7">
    <location>
        <begin position="23"/>
        <end position="43"/>
    </location>
</feature>
<feature type="transmembrane region" description="Helical" evidence="7">
    <location>
        <begin position="268"/>
        <end position="289"/>
    </location>
</feature>
<dbReference type="InterPro" id="IPR020846">
    <property type="entry name" value="MFS_dom"/>
</dbReference>
<dbReference type="PROSITE" id="PS50850">
    <property type="entry name" value="MFS"/>
    <property type="match status" value="1"/>
</dbReference>
<feature type="non-terminal residue" evidence="9">
    <location>
        <position position="460"/>
    </location>
</feature>
<evidence type="ECO:0000256" key="6">
    <source>
        <dbReference type="ARBA" id="ARBA00023136"/>
    </source>
</evidence>
<sequence>MYLPRVLENRFSDTFASLREREFVWFLSGNSAFFTGMQMQFILRYFLAWELTQSALATTLLTLPIALPFLTITPFGGVIADRFNKRTLLIVTQSASAVVSVVTTVMVFSGWMTYEYLFFLSFASGAIFSLNGPARQALVPLLVPQHRLMNAVSLQMGSQNLTRIIAPAIGGLLIAPIGVGWVFVITTFCFIFAIISEFRLPSHGLVGSKKIESTIESMRGGFHFIRSTPTIALLLIAGMVMPFFAFPLQTLLQVHSSEVLGMSDGRAYGFLMAAGGIGGVIGAIFAATLDKFPAKGRLMFVSGLIMASFIFAFARTDMFLFSFLFFAGSNIGQMMFMASNNTVIQALSPGEMRGRVNSFTMMSFGVMPLGVIPLGFAADEFGTPITFTVSSLILVSVIMLTFLLVPRFRNLRLEFKGEAALSHVQAEELIAQGKLSRSEADVLINVEVDFDDATSTPRKD</sequence>
<feature type="transmembrane region" description="Helical" evidence="7">
    <location>
        <begin position="228"/>
        <end position="248"/>
    </location>
</feature>
<reference evidence="9" key="1">
    <citation type="submission" date="2018-05" db="EMBL/GenBank/DDBJ databases">
        <authorList>
            <person name="Lanie J.A."/>
            <person name="Ng W.-L."/>
            <person name="Kazmierczak K.M."/>
            <person name="Andrzejewski T.M."/>
            <person name="Davidsen T.M."/>
            <person name="Wayne K.J."/>
            <person name="Tettelin H."/>
            <person name="Glass J.I."/>
            <person name="Rusch D."/>
            <person name="Podicherti R."/>
            <person name="Tsui H.-C.T."/>
            <person name="Winkler M.E."/>
        </authorList>
    </citation>
    <scope>NUCLEOTIDE SEQUENCE</scope>
</reference>
<proteinExistence type="predicted"/>
<gene>
    <name evidence="9" type="ORF">METZ01_LOCUS210159</name>
</gene>
<dbReference type="AlphaFoldDB" id="A0A382F3P5"/>
<dbReference type="GO" id="GO:0022857">
    <property type="term" value="F:transmembrane transporter activity"/>
    <property type="evidence" value="ECO:0007669"/>
    <property type="project" value="InterPro"/>
</dbReference>
<evidence type="ECO:0000256" key="2">
    <source>
        <dbReference type="ARBA" id="ARBA00022448"/>
    </source>
</evidence>
<feature type="transmembrane region" description="Helical" evidence="7">
    <location>
        <begin position="116"/>
        <end position="134"/>
    </location>
</feature>
<feature type="transmembrane region" description="Helical" evidence="7">
    <location>
        <begin position="359"/>
        <end position="378"/>
    </location>
</feature>
<dbReference type="Gene3D" id="1.20.1250.20">
    <property type="entry name" value="MFS general substrate transporter like domains"/>
    <property type="match status" value="1"/>
</dbReference>
<feature type="domain" description="Major facilitator superfamily (MFS) profile" evidence="8">
    <location>
        <begin position="17"/>
        <end position="409"/>
    </location>
</feature>
<organism evidence="9">
    <name type="scientific">marine metagenome</name>
    <dbReference type="NCBI Taxonomy" id="408172"/>
    <lineage>
        <taxon>unclassified sequences</taxon>
        <taxon>metagenomes</taxon>
        <taxon>ecological metagenomes</taxon>
    </lineage>
</organism>
<keyword evidence="5 7" id="KW-1133">Transmembrane helix</keyword>
<keyword evidence="2" id="KW-0813">Transport</keyword>
<name>A0A382F3P5_9ZZZZ</name>
<dbReference type="InterPro" id="IPR036259">
    <property type="entry name" value="MFS_trans_sf"/>
</dbReference>
<dbReference type="CDD" id="cd06173">
    <property type="entry name" value="MFS_MefA_like"/>
    <property type="match status" value="1"/>
</dbReference>
<keyword evidence="6 7" id="KW-0472">Membrane</keyword>
<evidence type="ECO:0000256" key="7">
    <source>
        <dbReference type="SAM" id="Phobius"/>
    </source>
</evidence>
<evidence type="ECO:0000256" key="4">
    <source>
        <dbReference type="ARBA" id="ARBA00022692"/>
    </source>
</evidence>
<dbReference type="InterPro" id="IPR010290">
    <property type="entry name" value="TM_effector"/>
</dbReference>
<dbReference type="Pfam" id="PF05977">
    <property type="entry name" value="MFS_3"/>
    <property type="match status" value="1"/>
</dbReference>
<feature type="transmembrane region" description="Helical" evidence="7">
    <location>
        <begin position="88"/>
        <end position="109"/>
    </location>
</feature>
<evidence type="ECO:0000256" key="5">
    <source>
        <dbReference type="ARBA" id="ARBA00022989"/>
    </source>
</evidence>
<feature type="transmembrane region" description="Helical" evidence="7">
    <location>
        <begin position="164"/>
        <end position="195"/>
    </location>
</feature>
<evidence type="ECO:0000313" key="9">
    <source>
        <dbReference type="EMBL" id="SVB57305.1"/>
    </source>
</evidence>
<dbReference type="PANTHER" id="PTHR23513:SF11">
    <property type="entry name" value="STAPHYLOFERRIN A TRANSPORTER"/>
    <property type="match status" value="1"/>
</dbReference>
<dbReference type="PANTHER" id="PTHR23513">
    <property type="entry name" value="INTEGRAL MEMBRANE EFFLUX PROTEIN-RELATED"/>
    <property type="match status" value="1"/>
</dbReference>
<dbReference type="GO" id="GO:0005886">
    <property type="term" value="C:plasma membrane"/>
    <property type="evidence" value="ECO:0007669"/>
    <property type="project" value="UniProtKB-SubCell"/>
</dbReference>
<evidence type="ECO:0000259" key="8">
    <source>
        <dbReference type="PROSITE" id="PS50850"/>
    </source>
</evidence>
<feature type="transmembrane region" description="Helical" evidence="7">
    <location>
        <begin position="55"/>
        <end position="76"/>
    </location>
</feature>
<accession>A0A382F3P5</accession>
<protein>
    <recommendedName>
        <fullName evidence="8">Major facilitator superfamily (MFS) profile domain-containing protein</fullName>
    </recommendedName>
</protein>
<feature type="transmembrane region" description="Helical" evidence="7">
    <location>
        <begin position="384"/>
        <end position="405"/>
    </location>
</feature>
<comment type="subcellular location">
    <subcellularLocation>
        <location evidence="1">Cell membrane</location>
        <topology evidence="1">Multi-pass membrane protein</topology>
    </subcellularLocation>
</comment>
<keyword evidence="3" id="KW-1003">Cell membrane</keyword>